<dbReference type="AlphaFoldDB" id="A0A7W7I204"/>
<keyword evidence="6" id="KW-1185">Reference proteome</keyword>
<dbReference type="SUPFAM" id="SSF46894">
    <property type="entry name" value="C-terminal effector domain of the bipartite response regulators"/>
    <property type="match status" value="1"/>
</dbReference>
<feature type="domain" description="HTH luxR-type" evidence="4">
    <location>
        <begin position="142"/>
        <end position="207"/>
    </location>
</feature>
<dbReference type="PROSITE" id="PS50043">
    <property type="entry name" value="HTH_LUXR_2"/>
    <property type="match status" value="1"/>
</dbReference>
<evidence type="ECO:0000259" key="4">
    <source>
        <dbReference type="PROSITE" id="PS50043"/>
    </source>
</evidence>
<proteinExistence type="predicted"/>
<dbReference type="InterPro" id="IPR016032">
    <property type="entry name" value="Sig_transdc_resp-reg_C-effctor"/>
</dbReference>
<organism evidence="5 6">
    <name type="scientific">Actinoplanes digitatis</name>
    <dbReference type="NCBI Taxonomy" id="1868"/>
    <lineage>
        <taxon>Bacteria</taxon>
        <taxon>Bacillati</taxon>
        <taxon>Actinomycetota</taxon>
        <taxon>Actinomycetes</taxon>
        <taxon>Micromonosporales</taxon>
        <taxon>Micromonosporaceae</taxon>
        <taxon>Actinoplanes</taxon>
    </lineage>
</organism>
<evidence type="ECO:0000256" key="1">
    <source>
        <dbReference type="ARBA" id="ARBA00023015"/>
    </source>
</evidence>
<evidence type="ECO:0000256" key="2">
    <source>
        <dbReference type="ARBA" id="ARBA00023125"/>
    </source>
</evidence>
<dbReference type="PRINTS" id="PR00038">
    <property type="entry name" value="HTHLUXR"/>
</dbReference>
<dbReference type="Pfam" id="PF00196">
    <property type="entry name" value="GerE"/>
    <property type="match status" value="1"/>
</dbReference>
<reference evidence="5 6" key="1">
    <citation type="submission" date="2020-08" db="EMBL/GenBank/DDBJ databases">
        <title>Sequencing the genomes of 1000 actinobacteria strains.</title>
        <authorList>
            <person name="Klenk H.-P."/>
        </authorList>
    </citation>
    <scope>NUCLEOTIDE SEQUENCE [LARGE SCALE GENOMIC DNA]</scope>
    <source>
        <strain evidence="5 6">DSM 43149</strain>
    </source>
</reference>
<protein>
    <submittedName>
        <fullName evidence="5">DNA-binding NarL/FixJ family response regulator</fullName>
    </submittedName>
</protein>
<dbReference type="GO" id="GO:0003677">
    <property type="term" value="F:DNA binding"/>
    <property type="evidence" value="ECO:0007669"/>
    <property type="project" value="UniProtKB-KW"/>
</dbReference>
<gene>
    <name evidence="5" type="ORF">BJ971_005468</name>
</gene>
<dbReference type="GO" id="GO:0006355">
    <property type="term" value="P:regulation of DNA-templated transcription"/>
    <property type="evidence" value="ECO:0007669"/>
    <property type="project" value="InterPro"/>
</dbReference>
<accession>A0A7W7I204</accession>
<evidence type="ECO:0000313" key="6">
    <source>
        <dbReference type="Proteomes" id="UP000578112"/>
    </source>
</evidence>
<evidence type="ECO:0000313" key="5">
    <source>
        <dbReference type="EMBL" id="MBB4764912.1"/>
    </source>
</evidence>
<evidence type="ECO:0000256" key="3">
    <source>
        <dbReference type="ARBA" id="ARBA00023163"/>
    </source>
</evidence>
<dbReference type="InterPro" id="IPR036388">
    <property type="entry name" value="WH-like_DNA-bd_sf"/>
</dbReference>
<dbReference type="RefSeq" id="WP_184996044.1">
    <property type="nucleotide sequence ID" value="NZ_BOMK01000026.1"/>
</dbReference>
<dbReference type="PANTHER" id="PTHR44688">
    <property type="entry name" value="DNA-BINDING TRANSCRIPTIONAL ACTIVATOR DEVR_DOSR"/>
    <property type="match status" value="1"/>
</dbReference>
<comment type="caution">
    <text evidence="5">The sequence shown here is derived from an EMBL/GenBank/DDBJ whole genome shotgun (WGS) entry which is preliminary data.</text>
</comment>
<dbReference type="SMART" id="SM00421">
    <property type="entry name" value="HTH_LUXR"/>
    <property type="match status" value="1"/>
</dbReference>
<dbReference type="CDD" id="cd06170">
    <property type="entry name" value="LuxR_C_like"/>
    <property type="match status" value="1"/>
</dbReference>
<keyword evidence="1" id="KW-0805">Transcription regulation</keyword>
<dbReference type="PANTHER" id="PTHR44688:SF16">
    <property type="entry name" value="DNA-BINDING TRANSCRIPTIONAL ACTIVATOR DEVR_DOSR"/>
    <property type="match status" value="1"/>
</dbReference>
<name>A0A7W7I204_9ACTN</name>
<sequence length="212" mass="22599">MRFSVLLAVDNVVKRHGVEGIFHSPGLSDYAPLTAGCLANLPAQNAADFVVVALRELNDQILPLLDEYRRQGAKILVLLDTLDMENGARMAGVVADGFLSEAELTADRLGTALASIRSGDLPMPATLGRDMLDRLGRCTCQAPAAVDGLTPREHQVMSLMVDGLSNKQIARRLGISEHGAKRLVGKILVRLDCPSRTAAVALAMRSGYPAAS</sequence>
<keyword evidence="2 5" id="KW-0238">DNA-binding</keyword>
<dbReference type="EMBL" id="JACHNH010000001">
    <property type="protein sequence ID" value="MBB4764912.1"/>
    <property type="molecule type" value="Genomic_DNA"/>
</dbReference>
<dbReference type="InterPro" id="IPR000792">
    <property type="entry name" value="Tscrpt_reg_LuxR_C"/>
</dbReference>
<dbReference type="Proteomes" id="UP000578112">
    <property type="component" value="Unassembled WGS sequence"/>
</dbReference>
<keyword evidence="3" id="KW-0804">Transcription</keyword>
<dbReference type="Gene3D" id="1.10.10.10">
    <property type="entry name" value="Winged helix-like DNA-binding domain superfamily/Winged helix DNA-binding domain"/>
    <property type="match status" value="1"/>
</dbReference>